<comment type="similarity">
    <text evidence="9">Belongs to the protein kinase superfamily. Tyr protein kinase family.</text>
</comment>
<dbReference type="PROSITE" id="PS00109">
    <property type="entry name" value="PROTEIN_KINASE_TYR"/>
    <property type="match status" value="1"/>
</dbReference>
<evidence type="ECO:0000313" key="14">
    <source>
        <dbReference type="Proteomes" id="UP000494206"/>
    </source>
</evidence>
<evidence type="ECO:0000256" key="2">
    <source>
        <dbReference type="ARBA" id="ARBA00022741"/>
    </source>
</evidence>
<evidence type="ECO:0000256" key="5">
    <source>
        <dbReference type="ARBA" id="ARBA00023137"/>
    </source>
</evidence>
<dbReference type="Gene3D" id="1.10.510.10">
    <property type="entry name" value="Transferase(Phosphotransferase) domain 1"/>
    <property type="match status" value="1"/>
</dbReference>
<dbReference type="InterPro" id="IPR036860">
    <property type="entry name" value="SH2_dom_sf"/>
</dbReference>
<evidence type="ECO:0000313" key="13">
    <source>
        <dbReference type="EMBL" id="CAB3401905.1"/>
    </source>
</evidence>
<dbReference type="InterPro" id="IPR050198">
    <property type="entry name" value="Non-receptor_tyrosine_kinases"/>
</dbReference>
<dbReference type="PRINTS" id="PR00109">
    <property type="entry name" value="TYRKINASE"/>
</dbReference>
<dbReference type="SUPFAM" id="SSF56112">
    <property type="entry name" value="Protein kinase-like (PK-like)"/>
    <property type="match status" value="1"/>
</dbReference>
<dbReference type="OrthoDB" id="535945at2759"/>
<dbReference type="Proteomes" id="UP000494206">
    <property type="component" value="Unassembled WGS sequence"/>
</dbReference>
<dbReference type="PROSITE" id="PS00107">
    <property type="entry name" value="PROTEIN_KINASE_ATP"/>
    <property type="match status" value="1"/>
</dbReference>
<evidence type="ECO:0000256" key="3">
    <source>
        <dbReference type="ARBA" id="ARBA00022777"/>
    </source>
</evidence>
<keyword evidence="7" id="KW-0727">SH2 domain</keyword>
<organism evidence="13 14">
    <name type="scientific">Caenorhabditis bovis</name>
    <dbReference type="NCBI Taxonomy" id="2654633"/>
    <lineage>
        <taxon>Eukaryota</taxon>
        <taxon>Metazoa</taxon>
        <taxon>Ecdysozoa</taxon>
        <taxon>Nematoda</taxon>
        <taxon>Chromadorea</taxon>
        <taxon>Rhabditida</taxon>
        <taxon>Rhabditina</taxon>
        <taxon>Rhabditomorpha</taxon>
        <taxon>Rhabditoidea</taxon>
        <taxon>Rhabditidae</taxon>
        <taxon>Peloderinae</taxon>
        <taxon>Caenorhabditis</taxon>
    </lineage>
</organism>
<dbReference type="CDD" id="cd10361">
    <property type="entry name" value="SH2_Fps_family"/>
    <property type="match status" value="1"/>
</dbReference>
<dbReference type="SUPFAM" id="SSF55550">
    <property type="entry name" value="SH2 domain"/>
    <property type="match status" value="1"/>
</dbReference>
<dbReference type="Gene3D" id="3.30.505.10">
    <property type="entry name" value="SH2 domain"/>
    <property type="match status" value="1"/>
</dbReference>
<keyword evidence="4 8" id="KW-0067">ATP-binding</keyword>
<evidence type="ECO:0000256" key="9">
    <source>
        <dbReference type="RuleBase" id="RU362096"/>
    </source>
</evidence>
<keyword evidence="2 8" id="KW-0547">Nucleotide-binding</keyword>
<dbReference type="InterPro" id="IPR001245">
    <property type="entry name" value="Ser-Thr/Tyr_kinase_cat_dom"/>
</dbReference>
<dbReference type="PROSITE" id="PS50001">
    <property type="entry name" value="SH2"/>
    <property type="match status" value="1"/>
</dbReference>
<keyword evidence="10" id="KW-0472">Membrane</keyword>
<evidence type="ECO:0000259" key="12">
    <source>
        <dbReference type="PROSITE" id="PS50011"/>
    </source>
</evidence>
<evidence type="ECO:0000256" key="6">
    <source>
        <dbReference type="ARBA" id="ARBA00051245"/>
    </source>
</evidence>
<dbReference type="CDD" id="cd00192">
    <property type="entry name" value="PTKc"/>
    <property type="match status" value="1"/>
</dbReference>
<dbReference type="InterPro" id="IPR035849">
    <property type="entry name" value="Fes/Fps/Fer_SH2"/>
</dbReference>
<comment type="caution">
    <text evidence="13">The sequence shown here is derived from an EMBL/GenBank/DDBJ whole genome shotgun (WGS) entry which is preliminary data.</text>
</comment>
<keyword evidence="3 9" id="KW-0418">Kinase</keyword>
<dbReference type="InterPro" id="IPR017441">
    <property type="entry name" value="Protein_kinase_ATP_BS"/>
</dbReference>
<feature type="transmembrane region" description="Helical" evidence="10">
    <location>
        <begin position="221"/>
        <end position="239"/>
    </location>
</feature>
<dbReference type="InterPro" id="IPR011009">
    <property type="entry name" value="Kinase-like_dom_sf"/>
</dbReference>
<proteinExistence type="inferred from homology"/>
<evidence type="ECO:0000256" key="8">
    <source>
        <dbReference type="PROSITE-ProRule" id="PRU10141"/>
    </source>
</evidence>
<feature type="transmembrane region" description="Helical" evidence="10">
    <location>
        <begin position="6"/>
        <end position="27"/>
    </location>
</feature>
<dbReference type="InterPro" id="IPR020635">
    <property type="entry name" value="Tyr_kinase_cat_dom"/>
</dbReference>
<feature type="domain" description="Protein kinase" evidence="12">
    <location>
        <begin position="159"/>
        <end position="417"/>
    </location>
</feature>
<dbReference type="InterPro" id="IPR008266">
    <property type="entry name" value="Tyr_kinase_AS"/>
</dbReference>
<reference evidence="13 14" key="1">
    <citation type="submission" date="2020-04" db="EMBL/GenBank/DDBJ databases">
        <authorList>
            <person name="Laetsch R D."/>
            <person name="Stevens L."/>
            <person name="Kumar S."/>
            <person name="Blaxter L. M."/>
        </authorList>
    </citation>
    <scope>NUCLEOTIDE SEQUENCE [LARGE SCALE GENOMIC DNA]</scope>
</reference>
<keyword evidence="14" id="KW-1185">Reference proteome</keyword>
<dbReference type="Pfam" id="PF07714">
    <property type="entry name" value="PK_Tyr_Ser-Thr"/>
    <property type="match status" value="1"/>
</dbReference>
<dbReference type="PROSITE" id="PS50011">
    <property type="entry name" value="PROTEIN_KINASE_DOM"/>
    <property type="match status" value="1"/>
</dbReference>
<dbReference type="EC" id="2.7.10.2" evidence="9"/>
<dbReference type="SMART" id="SM00219">
    <property type="entry name" value="TyrKc"/>
    <property type="match status" value="1"/>
</dbReference>
<dbReference type="GO" id="GO:0004715">
    <property type="term" value="F:non-membrane spanning protein tyrosine kinase activity"/>
    <property type="evidence" value="ECO:0007669"/>
    <property type="project" value="UniProtKB-EC"/>
</dbReference>
<keyword evidence="5 9" id="KW-0829">Tyrosine-protein kinase</keyword>
<keyword evidence="10" id="KW-1133">Transmembrane helix</keyword>
<evidence type="ECO:0000256" key="10">
    <source>
        <dbReference type="SAM" id="Phobius"/>
    </source>
</evidence>
<feature type="binding site" evidence="8">
    <location>
        <position position="192"/>
    </location>
    <ligand>
        <name>ATP</name>
        <dbReference type="ChEBI" id="CHEBI:30616"/>
    </ligand>
</feature>
<sequence>MISPKLRAHLYASGLFVVTVTAAYFTYKGAMVIKKPASELALIDLPQDVRDCEYYHGRIPRVEAELSLRVNGEFLLRKADAPNGIYLVLSVRMNDGFLHFPISQEKDGKFYFEPNFKEATITELVAFHKNSETPITKVSKAVITKRVVRPVWLVKHECLALVKKLGAGAFGEVFLAQMEDPTSPSMLDCAVKSMRQEASTEARLRFMKEARMMRKSYQHKHVVMIFGIAVHYQPLLIIMELCPNGDLVSYLRKNKGNVHPYEKLKFSLEAADGLSYLEKLGCIHRDVAARNCLLSAKNEIKISDFGMADEKILVVDTTLDKMPIKWLAPETMQEKIYSLKSDIWAFGVMLWEIYSDGEEPYPGLTPVQTRAKIVVQDYRMKMPEGTPKEVIEVVEICWNKNPEKRGEQNHPAANISLLNTSGTKLSFNTLSGNTTTATSTMI</sequence>
<dbReference type="Gene3D" id="3.30.200.20">
    <property type="entry name" value="Phosphorylase Kinase, domain 1"/>
    <property type="match status" value="1"/>
</dbReference>
<evidence type="ECO:0000256" key="1">
    <source>
        <dbReference type="ARBA" id="ARBA00022679"/>
    </source>
</evidence>
<feature type="domain" description="SH2" evidence="11">
    <location>
        <begin position="54"/>
        <end position="151"/>
    </location>
</feature>
<keyword evidence="1 9" id="KW-0808">Transferase</keyword>
<accession>A0A8S1EQT6</accession>
<name>A0A8S1EQT6_9PELO</name>
<dbReference type="SMART" id="SM00252">
    <property type="entry name" value="SH2"/>
    <property type="match status" value="1"/>
</dbReference>
<dbReference type="GO" id="GO:0005524">
    <property type="term" value="F:ATP binding"/>
    <property type="evidence" value="ECO:0007669"/>
    <property type="project" value="UniProtKB-UniRule"/>
</dbReference>
<dbReference type="AlphaFoldDB" id="A0A8S1EQT6"/>
<dbReference type="Pfam" id="PF00017">
    <property type="entry name" value="SH2"/>
    <property type="match status" value="1"/>
</dbReference>
<dbReference type="InterPro" id="IPR000980">
    <property type="entry name" value="SH2"/>
</dbReference>
<dbReference type="InterPro" id="IPR000719">
    <property type="entry name" value="Prot_kinase_dom"/>
</dbReference>
<dbReference type="EMBL" id="CADEPM010000003">
    <property type="protein sequence ID" value="CAB3401905.1"/>
    <property type="molecule type" value="Genomic_DNA"/>
</dbReference>
<evidence type="ECO:0000259" key="11">
    <source>
        <dbReference type="PROSITE" id="PS50001"/>
    </source>
</evidence>
<protein>
    <recommendedName>
        <fullName evidence="9">Tyrosine-protein kinase</fullName>
        <ecNumber evidence="9">2.7.10.2</ecNumber>
    </recommendedName>
</protein>
<comment type="catalytic activity">
    <reaction evidence="6 9">
        <text>L-tyrosyl-[protein] + ATP = O-phospho-L-tyrosyl-[protein] + ADP + H(+)</text>
        <dbReference type="Rhea" id="RHEA:10596"/>
        <dbReference type="Rhea" id="RHEA-COMP:10136"/>
        <dbReference type="Rhea" id="RHEA-COMP:20101"/>
        <dbReference type="ChEBI" id="CHEBI:15378"/>
        <dbReference type="ChEBI" id="CHEBI:30616"/>
        <dbReference type="ChEBI" id="CHEBI:46858"/>
        <dbReference type="ChEBI" id="CHEBI:61978"/>
        <dbReference type="ChEBI" id="CHEBI:456216"/>
        <dbReference type="EC" id="2.7.10.2"/>
    </reaction>
</comment>
<keyword evidence="10" id="KW-0812">Transmembrane</keyword>
<gene>
    <name evidence="13" type="ORF">CBOVIS_LOCUS4587</name>
</gene>
<evidence type="ECO:0000256" key="4">
    <source>
        <dbReference type="ARBA" id="ARBA00022840"/>
    </source>
</evidence>
<dbReference type="PANTHER" id="PTHR24418">
    <property type="entry name" value="TYROSINE-PROTEIN KINASE"/>
    <property type="match status" value="1"/>
</dbReference>
<evidence type="ECO:0000256" key="7">
    <source>
        <dbReference type="PROSITE-ProRule" id="PRU00191"/>
    </source>
</evidence>